<accession>A0A5E6N0I2</accession>
<reference evidence="2" key="1">
    <citation type="submission" date="2019-09" db="EMBL/GenBank/DDBJ databases">
        <authorList>
            <person name="Chandra G."/>
            <person name="Truman W A."/>
        </authorList>
    </citation>
    <scope>NUCLEOTIDE SEQUENCE</scope>
    <source>
        <strain evidence="2">PS683</strain>
    </source>
</reference>
<protein>
    <submittedName>
        <fullName evidence="2">Uncharacterized protein</fullName>
    </submittedName>
</protein>
<feature type="region of interest" description="Disordered" evidence="1">
    <location>
        <begin position="151"/>
        <end position="178"/>
    </location>
</feature>
<evidence type="ECO:0000313" key="2">
    <source>
        <dbReference type="EMBL" id="VVM17212.1"/>
    </source>
</evidence>
<proteinExistence type="predicted"/>
<dbReference type="EMBL" id="LR700683">
    <property type="protein sequence ID" value="VVM17212.1"/>
    <property type="molecule type" value="Genomic_DNA"/>
</dbReference>
<gene>
    <name evidence="2" type="ORF">PS683_05598</name>
</gene>
<dbReference type="AlphaFoldDB" id="A0A5E6N0I2"/>
<evidence type="ECO:0000256" key="1">
    <source>
        <dbReference type="SAM" id="MobiDB-lite"/>
    </source>
</evidence>
<organism evidence="2">
    <name type="scientific">Pseudomonas fluorescens</name>
    <dbReference type="NCBI Taxonomy" id="294"/>
    <lineage>
        <taxon>Bacteria</taxon>
        <taxon>Pseudomonadati</taxon>
        <taxon>Pseudomonadota</taxon>
        <taxon>Gammaproteobacteria</taxon>
        <taxon>Pseudomonadales</taxon>
        <taxon>Pseudomonadaceae</taxon>
        <taxon>Pseudomonas</taxon>
    </lineage>
</organism>
<sequence length="234" mass="25584">MGEQCVHGEAHDNAGDGQRVEHLILHQQIGAPIHRHDQHLQPCAPRVAQGMVVGEHLATCKHRQGADHDLAIQAQHEHFTGADTGPVATQRGKNRRRLAFGHGPFEREIGSQPVQAVLQATPAQVKQAFEDLTAGLQLDLRLVFHGAGSSGLDGEVSGGDDDQQQQRQHPGDAGLERVAPPHCSALWQRSPLSAITSFCHVHSLRQLTWRQKNIYFSRIFGFSRLAGSGLECTQ</sequence>
<name>A0A5E6N0I2_PSEFL</name>